<dbReference type="SUPFAM" id="SSF81321">
    <property type="entry name" value="Family A G protein-coupled receptor-like"/>
    <property type="match status" value="1"/>
</dbReference>
<keyword evidence="5" id="KW-0297">G-protein coupled receptor</keyword>
<keyword evidence="7" id="KW-0675">Receptor</keyword>
<reference evidence="10 11" key="1">
    <citation type="journal article" date="2015" name="Genome Biol. Evol.">
        <title>Phylogenomic analyses indicate that early fungi evolved digesting cell walls of algal ancestors of land plants.</title>
        <authorList>
            <person name="Chang Y."/>
            <person name="Wang S."/>
            <person name="Sekimoto S."/>
            <person name="Aerts A.L."/>
            <person name="Choi C."/>
            <person name="Clum A."/>
            <person name="LaButti K.M."/>
            <person name="Lindquist E.A."/>
            <person name="Yee Ngan C."/>
            <person name="Ohm R.A."/>
            <person name="Salamov A.A."/>
            <person name="Grigoriev I.V."/>
            <person name="Spatafora J.W."/>
            <person name="Berbee M.L."/>
        </authorList>
    </citation>
    <scope>NUCLEOTIDE SEQUENCE [LARGE SCALE GENOMIC DNA]</scope>
    <source>
        <strain evidence="10 11">NRRL 28638</strain>
    </source>
</reference>
<keyword evidence="11" id="KW-1185">Reference proteome</keyword>
<feature type="transmembrane region" description="Helical" evidence="9">
    <location>
        <begin position="134"/>
        <end position="155"/>
    </location>
</feature>
<dbReference type="PANTHER" id="PTHR24228:SF59">
    <property type="entry name" value="NEUROPEPTIDE RECEPTOR 15"/>
    <property type="match status" value="1"/>
</dbReference>
<keyword evidence="8" id="KW-0807">Transducer</keyword>
<evidence type="ECO:0000256" key="6">
    <source>
        <dbReference type="ARBA" id="ARBA00023136"/>
    </source>
</evidence>
<evidence type="ECO:0000256" key="4">
    <source>
        <dbReference type="ARBA" id="ARBA00022989"/>
    </source>
</evidence>
<feature type="transmembrane region" description="Helical" evidence="9">
    <location>
        <begin position="99"/>
        <end position="122"/>
    </location>
</feature>
<evidence type="ECO:0000256" key="7">
    <source>
        <dbReference type="ARBA" id="ARBA00023170"/>
    </source>
</evidence>
<dbReference type="GO" id="GO:0005886">
    <property type="term" value="C:plasma membrane"/>
    <property type="evidence" value="ECO:0007669"/>
    <property type="project" value="UniProtKB-SubCell"/>
</dbReference>
<accession>A0A137P9F0</accession>
<evidence type="ECO:0000313" key="10">
    <source>
        <dbReference type="EMBL" id="KXN71623.1"/>
    </source>
</evidence>
<keyword evidence="6 9" id="KW-0472">Membrane</keyword>
<dbReference type="OrthoDB" id="10021141at2759"/>
<dbReference type="CDD" id="cd00637">
    <property type="entry name" value="7tm_classA_rhodopsin-like"/>
    <property type="match status" value="1"/>
</dbReference>
<dbReference type="Proteomes" id="UP000070444">
    <property type="component" value="Unassembled WGS sequence"/>
</dbReference>
<feature type="transmembrane region" description="Helical" evidence="9">
    <location>
        <begin position="57"/>
        <end position="79"/>
    </location>
</feature>
<comment type="subcellular location">
    <subcellularLocation>
        <location evidence="1">Cell membrane</location>
        <topology evidence="1">Multi-pass membrane protein</topology>
    </subcellularLocation>
</comment>
<protein>
    <recommendedName>
        <fullName evidence="12">G-protein coupled receptors family 1 profile domain-containing protein</fullName>
    </recommendedName>
</protein>
<dbReference type="InterPro" id="IPR000276">
    <property type="entry name" value="GPCR_Rhodpsn"/>
</dbReference>
<evidence type="ECO:0000256" key="5">
    <source>
        <dbReference type="ARBA" id="ARBA00023040"/>
    </source>
</evidence>
<gene>
    <name evidence="10" type="ORF">CONCODRAFT_5696</name>
</gene>
<sequence>MALEYYVDFEQIRQAALPFNTIYSVYICVVFSISFTLMGSLIYIVSKEKWSSMKVDLKLAYIMLILDLGGACTVFFNSVNNLAGNGLFVANQTLCNLSSIMLSGFFISSIYCVGVISLERCLLIVFKREYSGKFYYCIIGCLSLLNVTSWIVAWSMNGYGIYILSSYCFFNLKTWGGFIGSFLTVISVGISYTFVFVCYTMICIYRKNQSQSSQLELGLDPVKVKKEVNKVIFKSMFIIFTSLITNGPYMIILIITWFNPNFLTPKIDCAQAILIDFNLIVNTFILLNMKPELFKSLKKMWGFKSE</sequence>
<keyword evidence="4 9" id="KW-1133">Transmembrane helix</keyword>
<dbReference type="PANTHER" id="PTHR24228">
    <property type="entry name" value="B2 BRADYKININ RECEPTOR/ANGIOTENSIN II RECEPTOR"/>
    <property type="match status" value="1"/>
</dbReference>
<keyword evidence="3 9" id="KW-0812">Transmembrane</keyword>
<dbReference type="Gene3D" id="1.20.1070.10">
    <property type="entry name" value="Rhodopsin 7-helix transmembrane proteins"/>
    <property type="match status" value="1"/>
</dbReference>
<feature type="transmembrane region" description="Helical" evidence="9">
    <location>
        <begin position="175"/>
        <end position="205"/>
    </location>
</feature>
<keyword evidence="2" id="KW-1003">Cell membrane</keyword>
<evidence type="ECO:0000256" key="2">
    <source>
        <dbReference type="ARBA" id="ARBA00022475"/>
    </source>
</evidence>
<feature type="transmembrane region" description="Helical" evidence="9">
    <location>
        <begin position="235"/>
        <end position="258"/>
    </location>
</feature>
<evidence type="ECO:0008006" key="12">
    <source>
        <dbReference type="Google" id="ProtNLM"/>
    </source>
</evidence>
<dbReference type="PROSITE" id="PS00237">
    <property type="entry name" value="G_PROTEIN_RECEP_F1_1"/>
    <property type="match status" value="1"/>
</dbReference>
<name>A0A137P9F0_CONC2</name>
<evidence type="ECO:0000256" key="1">
    <source>
        <dbReference type="ARBA" id="ARBA00004651"/>
    </source>
</evidence>
<dbReference type="EMBL" id="KQ964471">
    <property type="protein sequence ID" value="KXN71623.1"/>
    <property type="molecule type" value="Genomic_DNA"/>
</dbReference>
<dbReference type="AlphaFoldDB" id="A0A137P9F0"/>
<feature type="transmembrane region" description="Helical" evidence="9">
    <location>
        <begin position="23"/>
        <end position="45"/>
    </location>
</feature>
<dbReference type="GO" id="GO:0004930">
    <property type="term" value="F:G protein-coupled receptor activity"/>
    <property type="evidence" value="ECO:0007669"/>
    <property type="project" value="UniProtKB-KW"/>
</dbReference>
<feature type="transmembrane region" description="Helical" evidence="9">
    <location>
        <begin position="270"/>
        <end position="289"/>
    </location>
</feature>
<evidence type="ECO:0000256" key="8">
    <source>
        <dbReference type="ARBA" id="ARBA00023224"/>
    </source>
</evidence>
<evidence type="ECO:0000256" key="3">
    <source>
        <dbReference type="ARBA" id="ARBA00022692"/>
    </source>
</evidence>
<proteinExistence type="predicted"/>
<evidence type="ECO:0000256" key="9">
    <source>
        <dbReference type="SAM" id="Phobius"/>
    </source>
</evidence>
<organism evidence="10 11">
    <name type="scientific">Conidiobolus coronatus (strain ATCC 28846 / CBS 209.66 / NRRL 28638)</name>
    <name type="common">Delacroixia coronata</name>
    <dbReference type="NCBI Taxonomy" id="796925"/>
    <lineage>
        <taxon>Eukaryota</taxon>
        <taxon>Fungi</taxon>
        <taxon>Fungi incertae sedis</taxon>
        <taxon>Zoopagomycota</taxon>
        <taxon>Entomophthoromycotina</taxon>
        <taxon>Entomophthoromycetes</taxon>
        <taxon>Entomophthorales</taxon>
        <taxon>Ancylistaceae</taxon>
        <taxon>Conidiobolus</taxon>
    </lineage>
</organism>
<evidence type="ECO:0000313" key="11">
    <source>
        <dbReference type="Proteomes" id="UP000070444"/>
    </source>
</evidence>